<protein>
    <submittedName>
        <fullName evidence="1">Uncharacterized protein</fullName>
    </submittedName>
</protein>
<dbReference type="AlphaFoldDB" id="A0A2Z6MFB8"/>
<proteinExistence type="predicted"/>
<sequence length="89" mass="10267">MASPQISQLRNVEIETHRLPSFNDSSMAAREKEAEKLNERAAVANPQEVVSMVETWVPLSNFLHSHYYTNFIASCNNYTMQLNVVKFKY</sequence>
<reference evidence="2" key="1">
    <citation type="journal article" date="2017" name="Front. Plant Sci.">
        <title>Climate Clever Clovers: New Paradigm to Reduce the Environmental Footprint of Ruminants by Breeding Low Methanogenic Forages Utilizing Haplotype Variation.</title>
        <authorList>
            <person name="Kaur P."/>
            <person name="Appels R."/>
            <person name="Bayer P.E."/>
            <person name="Keeble-Gagnere G."/>
            <person name="Wang J."/>
            <person name="Hirakawa H."/>
            <person name="Shirasawa K."/>
            <person name="Vercoe P."/>
            <person name="Stefanova K."/>
            <person name="Durmic Z."/>
            <person name="Nichols P."/>
            <person name="Revell C."/>
            <person name="Isobe S.N."/>
            <person name="Edwards D."/>
            <person name="Erskine W."/>
        </authorList>
    </citation>
    <scope>NUCLEOTIDE SEQUENCE [LARGE SCALE GENOMIC DNA]</scope>
    <source>
        <strain evidence="2">cv. Daliak</strain>
    </source>
</reference>
<evidence type="ECO:0000313" key="2">
    <source>
        <dbReference type="Proteomes" id="UP000242715"/>
    </source>
</evidence>
<keyword evidence="2" id="KW-1185">Reference proteome</keyword>
<evidence type="ECO:0000313" key="1">
    <source>
        <dbReference type="EMBL" id="GAU30511.1"/>
    </source>
</evidence>
<dbReference type="EMBL" id="DF973427">
    <property type="protein sequence ID" value="GAU30511.1"/>
    <property type="molecule type" value="Genomic_DNA"/>
</dbReference>
<dbReference type="Proteomes" id="UP000242715">
    <property type="component" value="Unassembled WGS sequence"/>
</dbReference>
<organism evidence="1 2">
    <name type="scientific">Trifolium subterraneum</name>
    <name type="common">Subterranean clover</name>
    <dbReference type="NCBI Taxonomy" id="3900"/>
    <lineage>
        <taxon>Eukaryota</taxon>
        <taxon>Viridiplantae</taxon>
        <taxon>Streptophyta</taxon>
        <taxon>Embryophyta</taxon>
        <taxon>Tracheophyta</taxon>
        <taxon>Spermatophyta</taxon>
        <taxon>Magnoliopsida</taxon>
        <taxon>eudicotyledons</taxon>
        <taxon>Gunneridae</taxon>
        <taxon>Pentapetalae</taxon>
        <taxon>rosids</taxon>
        <taxon>fabids</taxon>
        <taxon>Fabales</taxon>
        <taxon>Fabaceae</taxon>
        <taxon>Papilionoideae</taxon>
        <taxon>50 kb inversion clade</taxon>
        <taxon>NPAAA clade</taxon>
        <taxon>Hologalegina</taxon>
        <taxon>IRL clade</taxon>
        <taxon>Trifolieae</taxon>
        <taxon>Trifolium</taxon>
    </lineage>
</organism>
<name>A0A2Z6MFB8_TRISU</name>
<gene>
    <name evidence="1" type="ORF">TSUD_18910</name>
</gene>
<accession>A0A2Z6MFB8</accession>